<evidence type="ECO:0000313" key="4">
    <source>
        <dbReference type="WBParaSite" id="BPAG_0000031801-mRNA-1"/>
    </source>
</evidence>
<evidence type="ECO:0000313" key="3">
    <source>
        <dbReference type="Proteomes" id="UP000278627"/>
    </source>
</evidence>
<reference evidence="2 3" key="2">
    <citation type="submission" date="2018-11" db="EMBL/GenBank/DDBJ databases">
        <authorList>
            <consortium name="Pathogen Informatics"/>
        </authorList>
    </citation>
    <scope>NUCLEOTIDE SEQUENCE [LARGE SCALE GENOMIC DNA]</scope>
</reference>
<reference evidence="4" key="1">
    <citation type="submission" date="2017-02" db="UniProtKB">
        <authorList>
            <consortium name="WormBaseParasite"/>
        </authorList>
    </citation>
    <scope>IDENTIFICATION</scope>
</reference>
<keyword evidence="1" id="KW-0472">Membrane</keyword>
<dbReference type="WBParaSite" id="BPAG_0000031801-mRNA-1">
    <property type="protein sequence ID" value="BPAG_0000031801-mRNA-1"/>
    <property type="gene ID" value="BPAG_0000031801"/>
</dbReference>
<accession>A0A0N4SXC6</accession>
<sequence>MAVMVMIVVGSGRERGRDDRSSEKWEVLKSGMKEQKQKMEQARKRRTDNMTTLCHLLPPCASLFILTAAWIIICLIREHLGLSLLVGCLGD</sequence>
<keyword evidence="1" id="KW-1133">Transmembrane helix</keyword>
<proteinExistence type="predicted"/>
<evidence type="ECO:0000313" key="2">
    <source>
        <dbReference type="EMBL" id="VDN81505.1"/>
    </source>
</evidence>
<evidence type="ECO:0000256" key="1">
    <source>
        <dbReference type="SAM" id="Phobius"/>
    </source>
</evidence>
<dbReference type="Proteomes" id="UP000278627">
    <property type="component" value="Unassembled WGS sequence"/>
</dbReference>
<keyword evidence="3" id="KW-1185">Reference proteome</keyword>
<dbReference type="EMBL" id="UZAD01000013">
    <property type="protein sequence ID" value="VDN81505.1"/>
    <property type="molecule type" value="Genomic_DNA"/>
</dbReference>
<organism evidence="4">
    <name type="scientific">Brugia pahangi</name>
    <name type="common">Filarial nematode worm</name>
    <dbReference type="NCBI Taxonomy" id="6280"/>
    <lineage>
        <taxon>Eukaryota</taxon>
        <taxon>Metazoa</taxon>
        <taxon>Ecdysozoa</taxon>
        <taxon>Nematoda</taxon>
        <taxon>Chromadorea</taxon>
        <taxon>Rhabditida</taxon>
        <taxon>Spirurina</taxon>
        <taxon>Spiruromorpha</taxon>
        <taxon>Filarioidea</taxon>
        <taxon>Onchocercidae</taxon>
        <taxon>Brugia</taxon>
    </lineage>
</organism>
<dbReference type="AlphaFoldDB" id="A0A0N4SXC6"/>
<protein>
    <submittedName>
        <fullName evidence="2 4">Uncharacterized protein</fullName>
    </submittedName>
</protein>
<name>A0A0N4SXC6_BRUPA</name>
<gene>
    <name evidence="2" type="ORF">BPAG_LOCUS319</name>
</gene>
<keyword evidence="1" id="KW-0812">Transmembrane</keyword>
<feature type="transmembrane region" description="Helical" evidence="1">
    <location>
        <begin position="56"/>
        <end position="76"/>
    </location>
</feature>